<evidence type="ECO:0000256" key="1">
    <source>
        <dbReference type="ARBA" id="ARBA00004496"/>
    </source>
</evidence>
<evidence type="ECO:0000259" key="11">
    <source>
        <dbReference type="PROSITE" id="PS50126"/>
    </source>
</evidence>
<dbReference type="Pfam" id="PF01138">
    <property type="entry name" value="RNase_PH"/>
    <property type="match status" value="2"/>
</dbReference>
<dbReference type="EMBL" id="PFAK01000044">
    <property type="protein sequence ID" value="PIR96153.1"/>
    <property type="molecule type" value="Genomic_DNA"/>
</dbReference>
<organism evidence="12 13">
    <name type="scientific">Candidatus Doudnabacteria bacterium CG10_big_fil_rev_8_21_14_0_10_42_18</name>
    <dbReference type="NCBI Taxonomy" id="1974552"/>
    <lineage>
        <taxon>Bacteria</taxon>
        <taxon>Candidatus Doudnaibacteriota</taxon>
    </lineage>
</organism>
<evidence type="ECO:0000256" key="7">
    <source>
        <dbReference type="ARBA" id="ARBA00022842"/>
    </source>
</evidence>
<dbReference type="InterPro" id="IPR036456">
    <property type="entry name" value="PNPase_PH_RNA-bd_sf"/>
</dbReference>
<dbReference type="CDD" id="cd11364">
    <property type="entry name" value="RNase_PH_PNPase_2"/>
    <property type="match status" value="1"/>
</dbReference>
<dbReference type="Pfam" id="PF00575">
    <property type="entry name" value="S1"/>
    <property type="match status" value="1"/>
</dbReference>
<proteinExistence type="inferred from homology"/>
<comment type="function">
    <text evidence="9">Involved in mRNA degradation. Catalyzes the phosphorolysis of single-stranded polyribonucleotides processively in the 3'- to 5'-direction.</text>
</comment>
<dbReference type="InterPro" id="IPR004088">
    <property type="entry name" value="KH_dom_type_1"/>
</dbReference>
<dbReference type="GO" id="GO:0000287">
    <property type="term" value="F:magnesium ion binding"/>
    <property type="evidence" value="ECO:0007669"/>
    <property type="project" value="UniProtKB-UniRule"/>
</dbReference>
<dbReference type="Gene3D" id="2.40.50.140">
    <property type="entry name" value="Nucleic acid-binding proteins"/>
    <property type="match status" value="1"/>
</dbReference>
<comment type="caution">
    <text evidence="12">The sequence shown here is derived from an EMBL/GenBank/DDBJ whole genome shotgun (WGS) entry which is preliminary data.</text>
</comment>
<accession>A0A2H0VAP0</accession>
<dbReference type="FunFam" id="3.30.1370.10:FF:000001">
    <property type="entry name" value="Polyribonucleotide nucleotidyltransferase"/>
    <property type="match status" value="1"/>
</dbReference>
<feature type="binding site" evidence="9">
    <location>
        <position position="502"/>
    </location>
    <ligand>
        <name>Mg(2+)</name>
        <dbReference type="ChEBI" id="CHEBI:18420"/>
    </ligand>
</feature>
<name>A0A2H0VAP0_9BACT</name>
<dbReference type="InterPro" id="IPR004087">
    <property type="entry name" value="KH_dom"/>
</dbReference>
<evidence type="ECO:0000256" key="5">
    <source>
        <dbReference type="ARBA" id="ARBA00022695"/>
    </source>
</evidence>
<comment type="similarity">
    <text evidence="2 9">Belongs to the polyribonucleotide nucleotidyltransferase family.</text>
</comment>
<dbReference type="PROSITE" id="PS50084">
    <property type="entry name" value="KH_TYPE_1"/>
    <property type="match status" value="1"/>
</dbReference>
<dbReference type="PANTHER" id="PTHR11252">
    <property type="entry name" value="POLYRIBONUCLEOTIDE NUCLEOTIDYLTRANSFERASE"/>
    <property type="match status" value="1"/>
</dbReference>
<dbReference type="InterPro" id="IPR015847">
    <property type="entry name" value="ExoRNase_PH_dom2"/>
</dbReference>
<dbReference type="Gene3D" id="3.30.230.70">
    <property type="entry name" value="GHMP Kinase, N-terminal domain"/>
    <property type="match status" value="2"/>
</dbReference>
<evidence type="ECO:0000256" key="6">
    <source>
        <dbReference type="ARBA" id="ARBA00022723"/>
    </source>
</evidence>
<evidence type="ECO:0000256" key="3">
    <source>
        <dbReference type="ARBA" id="ARBA00022490"/>
    </source>
</evidence>
<evidence type="ECO:0000256" key="8">
    <source>
        <dbReference type="ARBA" id="ARBA00022884"/>
    </source>
</evidence>
<dbReference type="InterPro" id="IPR003029">
    <property type="entry name" value="S1_domain"/>
</dbReference>
<feature type="region of interest" description="Disordered" evidence="10">
    <location>
        <begin position="702"/>
        <end position="755"/>
    </location>
</feature>
<dbReference type="SUPFAM" id="SSF46915">
    <property type="entry name" value="Polynucleotide phosphorylase/guanosine pentaphosphate synthase (PNPase/GPSI), domain 3"/>
    <property type="match status" value="1"/>
</dbReference>
<dbReference type="Pfam" id="PF00013">
    <property type="entry name" value="KH_1"/>
    <property type="match status" value="1"/>
</dbReference>
<comment type="subcellular location">
    <subcellularLocation>
        <location evidence="1 9">Cytoplasm</location>
    </subcellularLocation>
</comment>
<comment type="cofactor">
    <cofactor evidence="9">
        <name>Mg(2+)</name>
        <dbReference type="ChEBI" id="CHEBI:18420"/>
    </cofactor>
</comment>
<dbReference type="NCBIfam" id="NF008805">
    <property type="entry name" value="PRK11824.1"/>
    <property type="match status" value="1"/>
</dbReference>
<dbReference type="GO" id="GO:0004654">
    <property type="term" value="F:polyribonucleotide nucleotidyltransferase activity"/>
    <property type="evidence" value="ECO:0007669"/>
    <property type="project" value="UniProtKB-UniRule"/>
</dbReference>
<feature type="domain" description="S1 motif" evidence="11">
    <location>
        <begin position="639"/>
        <end position="707"/>
    </location>
</feature>
<dbReference type="InterPro" id="IPR012340">
    <property type="entry name" value="NA-bd_OB-fold"/>
</dbReference>
<dbReference type="FunFam" id="3.30.230.70:FF:000001">
    <property type="entry name" value="Polyribonucleotide nucleotidyltransferase"/>
    <property type="match status" value="1"/>
</dbReference>
<keyword evidence="5 9" id="KW-0548">Nucleotidyltransferase</keyword>
<evidence type="ECO:0000256" key="10">
    <source>
        <dbReference type="SAM" id="MobiDB-lite"/>
    </source>
</evidence>
<keyword evidence="4 9" id="KW-0808">Transferase</keyword>
<protein>
    <recommendedName>
        <fullName evidence="9">Polyribonucleotide nucleotidyltransferase</fullName>
        <ecNumber evidence="9">2.7.7.8</ecNumber>
    </recommendedName>
    <alternativeName>
        <fullName evidence="9">Polynucleotide phosphorylase</fullName>
        <shortName evidence="9">PNPase</shortName>
    </alternativeName>
</protein>
<dbReference type="SUPFAM" id="SSF55666">
    <property type="entry name" value="Ribonuclease PH domain 2-like"/>
    <property type="match status" value="2"/>
</dbReference>
<dbReference type="SUPFAM" id="SSF54211">
    <property type="entry name" value="Ribosomal protein S5 domain 2-like"/>
    <property type="match status" value="2"/>
</dbReference>
<dbReference type="GO" id="GO:0006396">
    <property type="term" value="P:RNA processing"/>
    <property type="evidence" value="ECO:0007669"/>
    <property type="project" value="InterPro"/>
</dbReference>
<keyword evidence="8 9" id="KW-0694">RNA-binding</keyword>
<dbReference type="SUPFAM" id="SSF54791">
    <property type="entry name" value="Eukaryotic type KH-domain (KH-domain type I)"/>
    <property type="match status" value="1"/>
</dbReference>
<dbReference type="PANTHER" id="PTHR11252:SF0">
    <property type="entry name" value="POLYRIBONUCLEOTIDE NUCLEOTIDYLTRANSFERASE 1, MITOCHONDRIAL"/>
    <property type="match status" value="1"/>
</dbReference>
<dbReference type="InterPro" id="IPR012162">
    <property type="entry name" value="PNPase"/>
</dbReference>
<dbReference type="Proteomes" id="UP000230922">
    <property type="component" value="Unassembled WGS sequence"/>
</dbReference>
<keyword evidence="3 9" id="KW-0963">Cytoplasm</keyword>
<comment type="catalytic activity">
    <reaction evidence="9">
        <text>RNA(n+1) + phosphate = RNA(n) + a ribonucleoside 5'-diphosphate</text>
        <dbReference type="Rhea" id="RHEA:22096"/>
        <dbReference type="Rhea" id="RHEA-COMP:14527"/>
        <dbReference type="Rhea" id="RHEA-COMP:17342"/>
        <dbReference type="ChEBI" id="CHEBI:43474"/>
        <dbReference type="ChEBI" id="CHEBI:57930"/>
        <dbReference type="ChEBI" id="CHEBI:140395"/>
        <dbReference type="EC" id="2.7.7.8"/>
    </reaction>
</comment>
<gene>
    <name evidence="9" type="primary">pnp</name>
    <name evidence="12" type="ORF">COT92_02455</name>
</gene>
<evidence type="ECO:0000313" key="13">
    <source>
        <dbReference type="Proteomes" id="UP000230922"/>
    </source>
</evidence>
<reference evidence="13" key="1">
    <citation type="submission" date="2017-09" db="EMBL/GenBank/DDBJ databases">
        <title>Depth-based differentiation of microbial function through sediment-hosted aquifers and enrichment of novel symbionts in the deep terrestrial subsurface.</title>
        <authorList>
            <person name="Probst A.J."/>
            <person name="Ladd B."/>
            <person name="Jarett J.K."/>
            <person name="Geller-Mcgrath D.E."/>
            <person name="Sieber C.M.K."/>
            <person name="Emerson J.B."/>
            <person name="Anantharaman K."/>
            <person name="Thomas B.C."/>
            <person name="Malmstrom R."/>
            <person name="Stieglmeier M."/>
            <person name="Klingl A."/>
            <person name="Woyke T."/>
            <person name="Ryan C.M."/>
            <person name="Banfield J.F."/>
        </authorList>
    </citation>
    <scope>NUCLEOTIDE SEQUENCE [LARGE SCALE GENOMIC DNA]</scope>
</reference>
<dbReference type="HAMAP" id="MF_01595">
    <property type="entry name" value="PNPase"/>
    <property type="match status" value="1"/>
</dbReference>
<dbReference type="CDD" id="cd11363">
    <property type="entry name" value="RNase_PH_PNPase_1"/>
    <property type="match status" value="1"/>
</dbReference>
<dbReference type="GO" id="GO:0003723">
    <property type="term" value="F:RNA binding"/>
    <property type="evidence" value="ECO:0007669"/>
    <property type="project" value="UniProtKB-UniRule"/>
</dbReference>
<dbReference type="SMART" id="SM00316">
    <property type="entry name" value="S1"/>
    <property type="match status" value="1"/>
</dbReference>
<dbReference type="GO" id="GO:0000175">
    <property type="term" value="F:3'-5'-RNA exonuclease activity"/>
    <property type="evidence" value="ECO:0007669"/>
    <property type="project" value="TreeGrafter"/>
</dbReference>
<dbReference type="Pfam" id="PF03725">
    <property type="entry name" value="RNase_PH_C"/>
    <property type="match status" value="1"/>
</dbReference>
<dbReference type="PIRSF" id="PIRSF005499">
    <property type="entry name" value="PNPase"/>
    <property type="match status" value="1"/>
</dbReference>
<dbReference type="SUPFAM" id="SSF50249">
    <property type="entry name" value="Nucleic acid-binding proteins"/>
    <property type="match status" value="1"/>
</dbReference>
<evidence type="ECO:0000313" key="12">
    <source>
        <dbReference type="EMBL" id="PIR96153.1"/>
    </source>
</evidence>
<dbReference type="NCBIfam" id="TIGR03591">
    <property type="entry name" value="polynuc_phos"/>
    <property type="match status" value="1"/>
</dbReference>
<dbReference type="GO" id="GO:0005829">
    <property type="term" value="C:cytosol"/>
    <property type="evidence" value="ECO:0007669"/>
    <property type="project" value="TreeGrafter"/>
</dbReference>
<dbReference type="PROSITE" id="PS50126">
    <property type="entry name" value="S1"/>
    <property type="match status" value="1"/>
</dbReference>
<dbReference type="AlphaFoldDB" id="A0A2H0VAP0"/>
<sequence>MKQEITQAKSITCKVGDGVFSFETGKLAGQASGAVVARLGDTVVLATTMMSDRTREGIDFFPLLLDYEERLYAAGKIKGSRWVKREGRATDDAVLKGRVIDRTLRPLFPDGMRNDVQVTAMVLSIDGVNEPDMLAVNAASMALAISNVPFEGPVAGVRIGKLEGKYVVNPTSEQIEQSAMDLVVCGTGEHIIMVEMGANLVSEEEIVEGIKFAQPHLGELVKCQIEFAKQLGKPKSEPIIVKPAGAVMEKVKELLTESKMEAALYVDSKEQREENISKLEKEIAEAVKADLGDLEAVNIETDTAKSVDKILKKYQQKQILEKEKRVDGRKLDETRAITCEVGVLPRTHGSALFTRGETQALTVVTLGSKGDEQLLDGMEDPADGRAKRYIHHYNMPGYSVGEVAPLRGPGRREIGHGMLAERAVEVVLPKQEDFPYTMRLVSEIMSSNGSTSMASTCGSTLALMDAGVPITEVIGGCAMGLVMDEQNPDNFKVLTDIAGIEDFNGHMDFKVTGSETGVTALQLDMKLKGLSADILEKALQQAKPARVHIIKKMKEALSAPRPELSPYAPRITSFKIKPDKIREVIGSGGKIINEIIASCPGVKIDIEDDGLVMVTSTDAASAIKAVEWIQNIVKEVQPGEIYDGKVTRLMDFGAFVEVLPGKEGLVHISQLANYHVGRVEDIVKVGDAIKVQVSEIDEQGRINLTHKPFAPAATPEQLARGASDDRPRRPMGGSRGGPYHGRGGGGRPPHRGPRY</sequence>
<dbReference type="InterPro" id="IPR020568">
    <property type="entry name" value="Ribosomal_Su5_D2-typ_SF"/>
</dbReference>
<dbReference type="FunFam" id="3.30.230.70:FF:000002">
    <property type="entry name" value="Polyribonucleotide nucleotidyltransferase"/>
    <property type="match status" value="1"/>
</dbReference>
<feature type="binding site" evidence="9">
    <location>
        <position position="508"/>
    </location>
    <ligand>
        <name>Mg(2+)</name>
        <dbReference type="ChEBI" id="CHEBI:18420"/>
    </ligand>
</feature>
<dbReference type="FunFam" id="2.40.50.140:FF:000023">
    <property type="entry name" value="Polyribonucleotide nucleotidyltransferase"/>
    <property type="match status" value="1"/>
</dbReference>
<dbReference type="EC" id="2.7.7.8" evidence="9"/>
<dbReference type="GO" id="GO:0006402">
    <property type="term" value="P:mRNA catabolic process"/>
    <property type="evidence" value="ECO:0007669"/>
    <property type="project" value="UniProtKB-UniRule"/>
</dbReference>
<dbReference type="InterPro" id="IPR001247">
    <property type="entry name" value="ExoRNase_PH_dom1"/>
</dbReference>
<dbReference type="SMART" id="SM00322">
    <property type="entry name" value="KH"/>
    <property type="match status" value="1"/>
</dbReference>
<dbReference type="InterPro" id="IPR036612">
    <property type="entry name" value="KH_dom_type_1_sf"/>
</dbReference>
<evidence type="ECO:0000256" key="2">
    <source>
        <dbReference type="ARBA" id="ARBA00007404"/>
    </source>
</evidence>
<feature type="compositionally biased region" description="Gly residues" evidence="10">
    <location>
        <begin position="733"/>
        <end position="747"/>
    </location>
</feature>
<dbReference type="InterPro" id="IPR027408">
    <property type="entry name" value="PNPase/RNase_PH_dom_sf"/>
</dbReference>
<keyword evidence="7 9" id="KW-0460">Magnesium</keyword>
<dbReference type="Gene3D" id="3.30.1370.10">
    <property type="entry name" value="K Homology domain, type 1"/>
    <property type="match status" value="1"/>
</dbReference>
<dbReference type="InterPro" id="IPR036345">
    <property type="entry name" value="ExoRNase_PH_dom2_sf"/>
</dbReference>
<keyword evidence="6 9" id="KW-0479">Metal-binding</keyword>
<dbReference type="CDD" id="cd04472">
    <property type="entry name" value="S1_PNPase"/>
    <property type="match status" value="1"/>
</dbReference>
<dbReference type="CDD" id="cd02393">
    <property type="entry name" value="KH-I_PNPase"/>
    <property type="match status" value="1"/>
</dbReference>
<evidence type="ECO:0000256" key="9">
    <source>
        <dbReference type="HAMAP-Rule" id="MF_01595"/>
    </source>
</evidence>
<evidence type="ECO:0000256" key="4">
    <source>
        <dbReference type="ARBA" id="ARBA00022679"/>
    </source>
</evidence>